<dbReference type="WBParaSite" id="L893_g17508.t1">
    <property type="protein sequence ID" value="L893_g17508.t1"/>
    <property type="gene ID" value="L893_g17508"/>
</dbReference>
<name>A0A1I7YLA4_9BILA</name>
<dbReference type="InterPro" id="IPR039048">
    <property type="entry name" value="Trub2"/>
</dbReference>
<dbReference type="Gene3D" id="3.30.2350.10">
    <property type="entry name" value="Pseudouridine synthase"/>
    <property type="match status" value="1"/>
</dbReference>
<feature type="compositionally biased region" description="Acidic residues" evidence="1">
    <location>
        <begin position="130"/>
        <end position="139"/>
    </location>
</feature>
<dbReference type="InterPro" id="IPR020103">
    <property type="entry name" value="PsdUridine_synth_cat_dom_sf"/>
</dbReference>
<dbReference type="GO" id="GO:0003723">
    <property type="term" value="F:RNA binding"/>
    <property type="evidence" value="ECO:0007669"/>
    <property type="project" value="InterPro"/>
</dbReference>
<dbReference type="GO" id="GO:0009982">
    <property type="term" value="F:pseudouridine synthase activity"/>
    <property type="evidence" value="ECO:0007669"/>
    <property type="project" value="InterPro"/>
</dbReference>
<evidence type="ECO:0000313" key="3">
    <source>
        <dbReference type="WBParaSite" id="L893_g17508.t1"/>
    </source>
</evidence>
<sequence length="158" mass="17597">MHCDLQSVEAFEAARKGAVRPSVPDAPIVYDIVIKYFKPPYVGLQVQCTGASVKFLTSFVQEIGFMVDSTASVRRLHCSRIGPFLAKNALLGRDFNLRSVIKNIVRNREVIEGYGTGSNVASAEEHTPTEEEQDLEEVEERGATECVRMAWPREYTSA</sequence>
<organism evidence="2 3">
    <name type="scientific">Steinernema glaseri</name>
    <dbReference type="NCBI Taxonomy" id="37863"/>
    <lineage>
        <taxon>Eukaryota</taxon>
        <taxon>Metazoa</taxon>
        <taxon>Ecdysozoa</taxon>
        <taxon>Nematoda</taxon>
        <taxon>Chromadorea</taxon>
        <taxon>Rhabditida</taxon>
        <taxon>Tylenchina</taxon>
        <taxon>Panagrolaimomorpha</taxon>
        <taxon>Strongyloidoidea</taxon>
        <taxon>Steinernematidae</taxon>
        <taxon>Steinernema</taxon>
    </lineage>
</organism>
<accession>A0A1I7YLA4</accession>
<dbReference type="PANTHER" id="PTHR13195:SF0">
    <property type="entry name" value="PSEUDOURIDYLATE SYNTHASE TRUB2, MITOCHONDRIAL"/>
    <property type="match status" value="1"/>
</dbReference>
<protein>
    <submittedName>
        <fullName evidence="3">TruB_N domain-containing protein</fullName>
    </submittedName>
</protein>
<evidence type="ECO:0000256" key="1">
    <source>
        <dbReference type="SAM" id="MobiDB-lite"/>
    </source>
</evidence>
<dbReference type="SUPFAM" id="SSF55120">
    <property type="entry name" value="Pseudouridine synthase"/>
    <property type="match status" value="1"/>
</dbReference>
<evidence type="ECO:0000313" key="2">
    <source>
        <dbReference type="Proteomes" id="UP000095287"/>
    </source>
</evidence>
<dbReference type="PANTHER" id="PTHR13195">
    <property type="entry name" value="PSEUDOURIDINE SYNTHASE-RELATED"/>
    <property type="match status" value="1"/>
</dbReference>
<dbReference type="AlphaFoldDB" id="A0A1I7YLA4"/>
<reference evidence="3" key="1">
    <citation type="submission" date="2016-11" db="UniProtKB">
        <authorList>
            <consortium name="WormBaseParasite"/>
        </authorList>
    </citation>
    <scope>IDENTIFICATION</scope>
</reference>
<proteinExistence type="predicted"/>
<dbReference type="Proteomes" id="UP000095287">
    <property type="component" value="Unplaced"/>
</dbReference>
<dbReference type="GO" id="GO:0001522">
    <property type="term" value="P:pseudouridine synthesis"/>
    <property type="evidence" value="ECO:0007669"/>
    <property type="project" value="InterPro"/>
</dbReference>
<keyword evidence="2" id="KW-1185">Reference proteome</keyword>
<feature type="region of interest" description="Disordered" evidence="1">
    <location>
        <begin position="116"/>
        <end position="142"/>
    </location>
</feature>